<dbReference type="SUPFAM" id="SSF53335">
    <property type="entry name" value="S-adenosyl-L-methionine-dependent methyltransferases"/>
    <property type="match status" value="1"/>
</dbReference>
<dbReference type="InterPro" id="IPR029063">
    <property type="entry name" value="SAM-dependent_MTases_sf"/>
</dbReference>
<organism evidence="2">
    <name type="scientific">marine metagenome</name>
    <dbReference type="NCBI Taxonomy" id="408172"/>
    <lineage>
        <taxon>unclassified sequences</taxon>
        <taxon>metagenomes</taxon>
        <taxon>ecological metagenomes</taxon>
    </lineage>
</organism>
<dbReference type="NCBIfam" id="TIGR01444">
    <property type="entry name" value="fkbM_fam"/>
    <property type="match status" value="1"/>
</dbReference>
<dbReference type="Gene3D" id="3.40.50.150">
    <property type="entry name" value="Vaccinia Virus protein VP39"/>
    <property type="match status" value="1"/>
</dbReference>
<dbReference type="InterPro" id="IPR052514">
    <property type="entry name" value="SAM-dependent_MTase"/>
</dbReference>
<dbReference type="InterPro" id="IPR006342">
    <property type="entry name" value="FkbM_mtfrase"/>
</dbReference>
<proteinExistence type="predicted"/>
<evidence type="ECO:0000313" key="2">
    <source>
        <dbReference type="EMBL" id="SVB27346.1"/>
    </source>
</evidence>
<accession>A0A382CMJ6</accession>
<sequence>MLAEFVYCYLLRPWPLRQITNWTIRQLLPKQIQFGEAIVVLNPNDPVVSGALHFGVYEKAETRFFESSCRGGMTFLDVGANIGYYTALAARAVGPNGKVVALEPDPESYSYLEKTIDANSVGNVKSFRVAASDAPANLPLFISKNNRGDNRLYASADKRSQVEVEARPIDELLTENNISTVDLIKIDVQGYEPKVIAGLSETIARSPNLTILTEFWPKGITEAGGEAKTFLDDLRTLGLTLYELRSDGNLSELTDDNDLIFRHQGRKYTNLVGRKEDKIPEE</sequence>
<evidence type="ECO:0000259" key="1">
    <source>
        <dbReference type="Pfam" id="PF05050"/>
    </source>
</evidence>
<protein>
    <recommendedName>
        <fullName evidence="1">Methyltransferase FkbM domain-containing protein</fullName>
    </recommendedName>
</protein>
<dbReference type="EMBL" id="UINC01035243">
    <property type="protein sequence ID" value="SVB27346.1"/>
    <property type="molecule type" value="Genomic_DNA"/>
</dbReference>
<reference evidence="2" key="1">
    <citation type="submission" date="2018-05" db="EMBL/GenBank/DDBJ databases">
        <authorList>
            <person name="Lanie J.A."/>
            <person name="Ng W.-L."/>
            <person name="Kazmierczak K.M."/>
            <person name="Andrzejewski T.M."/>
            <person name="Davidsen T.M."/>
            <person name="Wayne K.J."/>
            <person name="Tettelin H."/>
            <person name="Glass J.I."/>
            <person name="Rusch D."/>
            <person name="Podicherti R."/>
            <person name="Tsui H.-C.T."/>
            <person name="Winkler M.E."/>
        </authorList>
    </citation>
    <scope>NUCLEOTIDE SEQUENCE</scope>
</reference>
<dbReference type="Pfam" id="PF05050">
    <property type="entry name" value="Methyltransf_21"/>
    <property type="match status" value="1"/>
</dbReference>
<dbReference type="PANTHER" id="PTHR34203:SF15">
    <property type="entry name" value="SLL1173 PROTEIN"/>
    <property type="match status" value="1"/>
</dbReference>
<dbReference type="AlphaFoldDB" id="A0A382CMJ6"/>
<gene>
    <name evidence="2" type="ORF">METZ01_LOCUS180200</name>
</gene>
<name>A0A382CMJ6_9ZZZZ</name>
<dbReference type="PANTHER" id="PTHR34203">
    <property type="entry name" value="METHYLTRANSFERASE, FKBM FAMILY PROTEIN"/>
    <property type="match status" value="1"/>
</dbReference>
<feature type="domain" description="Methyltransferase FkbM" evidence="1">
    <location>
        <begin position="77"/>
        <end position="215"/>
    </location>
</feature>
<dbReference type="CDD" id="cd02440">
    <property type="entry name" value="AdoMet_MTases"/>
    <property type="match status" value="1"/>
</dbReference>